<dbReference type="AlphaFoldDB" id="A0A154IHA3"/>
<proteinExistence type="predicted"/>
<sequence>METFSYKTDADIVKDEGKNRFSRDSDILASGSGIVKIGTVLGKVTATGKFKPLAPAASDGTQLAAAVILQYANATSADVTVVNLKRRAQVVRQELVWPAGITDAQIKTALDQLAALGIVTRIGV</sequence>
<evidence type="ECO:0008006" key="2">
    <source>
        <dbReference type="Google" id="ProtNLM"/>
    </source>
</evidence>
<organism evidence="1">
    <name type="scientific">Rhizobium leguminosarum</name>
    <dbReference type="NCBI Taxonomy" id="384"/>
    <lineage>
        <taxon>Bacteria</taxon>
        <taxon>Pseudomonadati</taxon>
        <taxon>Pseudomonadota</taxon>
        <taxon>Alphaproteobacteria</taxon>
        <taxon>Hyphomicrobiales</taxon>
        <taxon>Rhizobiaceae</taxon>
        <taxon>Rhizobium/Agrobacterium group</taxon>
        <taxon>Rhizobium</taxon>
    </lineage>
</organism>
<gene>
    <name evidence="1" type="ORF">A4A59_19515</name>
</gene>
<name>A0A154IHA3_RHILE</name>
<protein>
    <recommendedName>
        <fullName evidence="2">Head decoration protein</fullName>
    </recommendedName>
</protein>
<reference evidence="1" key="1">
    <citation type="submission" date="2016-03" db="EMBL/GenBank/DDBJ databases">
        <title>Microsymbionts genomes from the relict species Vavilovia formosa.</title>
        <authorList>
            <person name="Chirak E."/>
            <person name="Kimeklis A."/>
            <person name="Kopat V."/>
            <person name="Andronov E."/>
        </authorList>
    </citation>
    <scope>NUCLEOTIDE SEQUENCE [LARGE SCALE GENOMIC DNA]</scope>
    <source>
        <strain evidence="1">Vaf12</strain>
    </source>
</reference>
<dbReference type="RefSeq" id="WP_062942393.1">
    <property type="nucleotide sequence ID" value="NZ_CP171844.1"/>
</dbReference>
<dbReference type="EMBL" id="LVYU01000098">
    <property type="protein sequence ID" value="KZA99966.1"/>
    <property type="molecule type" value="Genomic_DNA"/>
</dbReference>
<comment type="caution">
    <text evidence="1">The sequence shown here is derived from an EMBL/GenBank/DDBJ whole genome shotgun (WGS) entry which is preliminary data.</text>
</comment>
<dbReference type="InterPro" id="IPR004195">
    <property type="entry name" value="Head_decoration_D"/>
</dbReference>
<evidence type="ECO:0000313" key="1">
    <source>
        <dbReference type="EMBL" id="KZA99966.1"/>
    </source>
</evidence>
<accession>A0A154IHA3</accession>
<dbReference type="Pfam" id="PF02924">
    <property type="entry name" value="HDPD"/>
    <property type="match status" value="1"/>
</dbReference>
<dbReference type="Gene3D" id="2.40.300.10">
    <property type="entry name" value="Head decoration protein D"/>
    <property type="match status" value="1"/>
</dbReference>